<dbReference type="AlphaFoldDB" id="A0A6J5E0R4"/>
<gene>
    <name evidence="2" type="ORF">LMG29739_03306</name>
</gene>
<evidence type="ECO:0000313" key="2">
    <source>
        <dbReference type="EMBL" id="CAB3760040.1"/>
    </source>
</evidence>
<name>A0A6J5E0R4_9BURK</name>
<dbReference type="SUPFAM" id="SSF53474">
    <property type="entry name" value="alpha/beta-Hydrolases"/>
    <property type="match status" value="1"/>
</dbReference>
<dbReference type="InterPro" id="IPR000073">
    <property type="entry name" value="AB_hydrolase_1"/>
</dbReference>
<reference evidence="2 3" key="1">
    <citation type="submission" date="2020-04" db="EMBL/GenBank/DDBJ databases">
        <authorList>
            <person name="De Canck E."/>
        </authorList>
    </citation>
    <scope>NUCLEOTIDE SEQUENCE [LARGE SCALE GENOMIC DNA]</scope>
    <source>
        <strain evidence="2 3">LMG 29739</strain>
    </source>
</reference>
<dbReference type="Gene3D" id="3.40.50.1820">
    <property type="entry name" value="alpha/beta hydrolase"/>
    <property type="match status" value="1"/>
</dbReference>
<protein>
    <recommendedName>
        <fullName evidence="1">AB hydrolase-1 domain-containing protein</fullName>
    </recommendedName>
</protein>
<evidence type="ECO:0000313" key="3">
    <source>
        <dbReference type="Proteomes" id="UP000494329"/>
    </source>
</evidence>
<dbReference type="RefSeq" id="WP_175112001.1">
    <property type="nucleotide sequence ID" value="NZ_CADIKF010000024.1"/>
</dbReference>
<dbReference type="PRINTS" id="PR00412">
    <property type="entry name" value="EPOXHYDRLASE"/>
</dbReference>
<dbReference type="Proteomes" id="UP000494329">
    <property type="component" value="Unassembled WGS sequence"/>
</dbReference>
<dbReference type="InterPro" id="IPR029058">
    <property type="entry name" value="AB_hydrolase_fold"/>
</dbReference>
<accession>A0A6J5E0R4</accession>
<proteinExistence type="predicted"/>
<sequence length="292" mass="31558">MRVKLNDTHLYFDIEGTGQRTSAAGLVDKPTVIALHGGLGFDHAYLRDGLGPLRDEAQVIYVDLRGQGRSGRPALASCTLEQMADDIAALCDLLDIERAFVLGHSAGGFVAMHTALRHPALVQGLILCASSPAMRALPDDPGNPAPTLASRGDPEALAIMARIGSGDLTPQIIDDFIKRVGPLHTAPSHPDVFARIFTSTTPDIDMMRHFMHTIAPSYDLRAELNRIAAPTLAIAGRHDWVCPPRASRAIARGIPGARFVEFDHAGHLMFSEEPEQFLEVVSGFLIEHMSHA</sequence>
<feature type="domain" description="AB hydrolase-1" evidence="1">
    <location>
        <begin position="30"/>
        <end position="274"/>
    </location>
</feature>
<dbReference type="InterPro" id="IPR000639">
    <property type="entry name" value="Epox_hydrolase-like"/>
</dbReference>
<dbReference type="Pfam" id="PF00561">
    <property type="entry name" value="Abhydrolase_1"/>
    <property type="match status" value="1"/>
</dbReference>
<dbReference type="EMBL" id="CADIKF010000024">
    <property type="protein sequence ID" value="CAB3760040.1"/>
    <property type="molecule type" value="Genomic_DNA"/>
</dbReference>
<dbReference type="InterPro" id="IPR050266">
    <property type="entry name" value="AB_hydrolase_sf"/>
</dbReference>
<evidence type="ECO:0000259" key="1">
    <source>
        <dbReference type="Pfam" id="PF00561"/>
    </source>
</evidence>
<organism evidence="2 3">
    <name type="scientific">Paraburkholderia solisilvae</name>
    <dbReference type="NCBI Taxonomy" id="624376"/>
    <lineage>
        <taxon>Bacteria</taxon>
        <taxon>Pseudomonadati</taxon>
        <taxon>Pseudomonadota</taxon>
        <taxon>Betaproteobacteria</taxon>
        <taxon>Burkholderiales</taxon>
        <taxon>Burkholderiaceae</taxon>
        <taxon>Paraburkholderia</taxon>
    </lineage>
</organism>
<keyword evidence="3" id="KW-1185">Reference proteome</keyword>
<dbReference type="GO" id="GO:0003824">
    <property type="term" value="F:catalytic activity"/>
    <property type="evidence" value="ECO:0007669"/>
    <property type="project" value="InterPro"/>
</dbReference>
<dbReference type="PANTHER" id="PTHR43798">
    <property type="entry name" value="MONOACYLGLYCEROL LIPASE"/>
    <property type="match status" value="1"/>
</dbReference>